<comment type="caution">
    <text evidence="3">The sequence shown here is derived from an EMBL/GenBank/DDBJ whole genome shotgun (WGS) entry which is preliminary data.</text>
</comment>
<gene>
    <name evidence="3" type="ORF">Sjap_021055</name>
</gene>
<keyword evidence="2" id="KW-0732">Signal</keyword>
<evidence type="ECO:0000313" key="4">
    <source>
        <dbReference type="Proteomes" id="UP001417504"/>
    </source>
</evidence>
<dbReference type="GO" id="GO:0016020">
    <property type="term" value="C:membrane"/>
    <property type="evidence" value="ECO:0007669"/>
    <property type="project" value="TreeGrafter"/>
</dbReference>
<evidence type="ECO:0000313" key="3">
    <source>
        <dbReference type="EMBL" id="KAK9103801.1"/>
    </source>
</evidence>
<accession>A0AAP0I0S5</accession>
<reference evidence="3 4" key="1">
    <citation type="submission" date="2024-01" db="EMBL/GenBank/DDBJ databases">
        <title>Genome assemblies of Stephania.</title>
        <authorList>
            <person name="Yang L."/>
        </authorList>
    </citation>
    <scope>NUCLEOTIDE SEQUENCE [LARGE SCALE GENOMIC DNA]</scope>
    <source>
        <strain evidence="3">QJT</strain>
        <tissue evidence="3">Leaf</tissue>
    </source>
</reference>
<dbReference type="PANTHER" id="PTHR33512">
    <property type="entry name" value="PROTEIN, PUTATIVE (DUF1191)-RELATED"/>
    <property type="match status" value="1"/>
</dbReference>
<keyword evidence="1" id="KW-1133">Transmembrane helix</keyword>
<proteinExistence type="predicted"/>
<evidence type="ECO:0000256" key="1">
    <source>
        <dbReference type="SAM" id="Phobius"/>
    </source>
</evidence>
<keyword evidence="4" id="KW-1185">Reference proteome</keyword>
<dbReference type="AlphaFoldDB" id="A0AAP0I0S5"/>
<dbReference type="Pfam" id="PF06697">
    <property type="entry name" value="DUF1191"/>
    <property type="match status" value="1"/>
</dbReference>
<feature type="chain" id="PRO_5042946228" evidence="2">
    <location>
        <begin position="19"/>
        <end position="292"/>
    </location>
</feature>
<feature type="transmembrane region" description="Helical" evidence="1">
    <location>
        <begin position="219"/>
        <end position="245"/>
    </location>
</feature>
<keyword evidence="1" id="KW-0472">Membrane</keyword>
<dbReference type="InterPro" id="IPR010605">
    <property type="entry name" value="DUF1191"/>
</dbReference>
<sequence>MSMVVIVIFFFLLVSSCAESMNESSSPGSMLDAQLQNLAFKALNRPLTGELYKVAIPASLSGIEASVVRLRSGSFWFRGVNYSHIEIPSRVLPTPFVQRFAIVYQSLGTQSSSYYKVPGYSMVTPVLGFMAYDATNLSSIGVAKLNLTTTRNHILIRFPRVMLPEGSNSSLICVSFDAGMLHFSKMVMPNVCATRGQGHFCIVAPTREVRKKKERLWKWLGMGFAFGFAGLVIGGLVGGIIFKFMKRRRIKDMEKQADEGEALGTVWIGTSRMPSARVIRTQPVLEHGEVPQ</sequence>
<name>A0AAP0I0S5_9MAGN</name>
<dbReference type="PANTHER" id="PTHR33512:SF7">
    <property type="entry name" value="LEGUME LECTIN DOMAIN-CONTAINING PROTEIN"/>
    <property type="match status" value="1"/>
</dbReference>
<feature type="signal peptide" evidence="2">
    <location>
        <begin position="1"/>
        <end position="18"/>
    </location>
</feature>
<protein>
    <submittedName>
        <fullName evidence="3">Uncharacterized protein</fullName>
    </submittedName>
</protein>
<organism evidence="3 4">
    <name type="scientific">Stephania japonica</name>
    <dbReference type="NCBI Taxonomy" id="461633"/>
    <lineage>
        <taxon>Eukaryota</taxon>
        <taxon>Viridiplantae</taxon>
        <taxon>Streptophyta</taxon>
        <taxon>Embryophyta</taxon>
        <taxon>Tracheophyta</taxon>
        <taxon>Spermatophyta</taxon>
        <taxon>Magnoliopsida</taxon>
        <taxon>Ranunculales</taxon>
        <taxon>Menispermaceae</taxon>
        <taxon>Menispermoideae</taxon>
        <taxon>Cissampelideae</taxon>
        <taxon>Stephania</taxon>
    </lineage>
</organism>
<dbReference type="Proteomes" id="UP001417504">
    <property type="component" value="Unassembled WGS sequence"/>
</dbReference>
<dbReference type="EMBL" id="JBBNAE010000008">
    <property type="protein sequence ID" value="KAK9103801.1"/>
    <property type="molecule type" value="Genomic_DNA"/>
</dbReference>
<keyword evidence="1" id="KW-0812">Transmembrane</keyword>
<evidence type="ECO:0000256" key="2">
    <source>
        <dbReference type="SAM" id="SignalP"/>
    </source>
</evidence>